<gene>
    <name evidence="7" type="ORF">GALL_56200</name>
</gene>
<dbReference type="InterPro" id="IPR022791">
    <property type="entry name" value="L-PG_synthase/AglD"/>
</dbReference>
<evidence type="ECO:0000256" key="1">
    <source>
        <dbReference type="ARBA" id="ARBA00004651"/>
    </source>
</evidence>
<keyword evidence="4 6" id="KW-1133">Transmembrane helix</keyword>
<dbReference type="PANTHER" id="PTHR39087">
    <property type="entry name" value="UPF0104 MEMBRANE PROTEIN MJ1595"/>
    <property type="match status" value="1"/>
</dbReference>
<feature type="transmembrane region" description="Helical" evidence="6">
    <location>
        <begin position="132"/>
        <end position="154"/>
    </location>
</feature>
<evidence type="ECO:0000256" key="6">
    <source>
        <dbReference type="SAM" id="Phobius"/>
    </source>
</evidence>
<keyword evidence="3 6" id="KW-0812">Transmembrane</keyword>
<evidence type="ECO:0000256" key="2">
    <source>
        <dbReference type="ARBA" id="ARBA00022475"/>
    </source>
</evidence>
<evidence type="ECO:0000256" key="4">
    <source>
        <dbReference type="ARBA" id="ARBA00022989"/>
    </source>
</evidence>
<evidence type="ECO:0000313" key="7">
    <source>
        <dbReference type="EMBL" id="OIR13235.1"/>
    </source>
</evidence>
<keyword evidence="2" id="KW-1003">Cell membrane</keyword>
<name>A0A1J5SZ60_9ZZZZ</name>
<accession>A0A1J5SZ60</accession>
<evidence type="ECO:0000256" key="3">
    <source>
        <dbReference type="ARBA" id="ARBA00022692"/>
    </source>
</evidence>
<keyword evidence="5 6" id="KW-0472">Membrane</keyword>
<evidence type="ECO:0000256" key="5">
    <source>
        <dbReference type="ARBA" id="ARBA00023136"/>
    </source>
</evidence>
<feature type="transmembrane region" description="Helical" evidence="6">
    <location>
        <begin position="174"/>
        <end position="192"/>
    </location>
</feature>
<dbReference type="AlphaFoldDB" id="A0A1J5SZ60"/>
<feature type="transmembrane region" description="Helical" evidence="6">
    <location>
        <begin position="7"/>
        <end position="26"/>
    </location>
</feature>
<dbReference type="Pfam" id="PF03706">
    <property type="entry name" value="LPG_synthase_TM"/>
    <property type="match status" value="1"/>
</dbReference>
<organism evidence="7">
    <name type="scientific">mine drainage metagenome</name>
    <dbReference type="NCBI Taxonomy" id="410659"/>
    <lineage>
        <taxon>unclassified sequences</taxon>
        <taxon>metagenomes</taxon>
        <taxon>ecological metagenomes</taxon>
    </lineage>
</organism>
<protein>
    <recommendedName>
        <fullName evidence="8">Flippase-like domain-containing protein</fullName>
    </recommendedName>
</protein>
<feature type="transmembrane region" description="Helical" evidence="6">
    <location>
        <begin position="260"/>
        <end position="286"/>
    </location>
</feature>
<comment type="subcellular location">
    <subcellularLocation>
        <location evidence="1">Cell membrane</location>
        <topology evidence="1">Multi-pass membrane protein</topology>
    </subcellularLocation>
</comment>
<dbReference type="PANTHER" id="PTHR39087:SF2">
    <property type="entry name" value="UPF0104 MEMBRANE PROTEIN MJ1595"/>
    <property type="match status" value="1"/>
</dbReference>
<dbReference type="GO" id="GO:0005886">
    <property type="term" value="C:plasma membrane"/>
    <property type="evidence" value="ECO:0007669"/>
    <property type="project" value="UniProtKB-SubCell"/>
</dbReference>
<reference evidence="7" key="1">
    <citation type="submission" date="2016-10" db="EMBL/GenBank/DDBJ databases">
        <title>Sequence of Gallionella enrichment culture.</title>
        <authorList>
            <person name="Poehlein A."/>
            <person name="Muehling M."/>
            <person name="Daniel R."/>
        </authorList>
    </citation>
    <scope>NUCLEOTIDE SEQUENCE</scope>
</reference>
<feature type="transmembrane region" description="Helical" evidence="6">
    <location>
        <begin position="227"/>
        <end position="248"/>
    </location>
</feature>
<comment type="caution">
    <text evidence="7">The sequence shown here is derived from an EMBL/GenBank/DDBJ whole genome shotgun (WGS) entry which is preliminary data.</text>
</comment>
<dbReference type="NCBIfam" id="TIGR00374">
    <property type="entry name" value="flippase-like domain"/>
    <property type="match status" value="1"/>
</dbReference>
<dbReference type="EMBL" id="MLJW01000015">
    <property type="protein sequence ID" value="OIR13235.1"/>
    <property type="molecule type" value="Genomic_DNA"/>
</dbReference>
<feature type="transmembrane region" description="Helical" evidence="6">
    <location>
        <begin position="307"/>
        <end position="328"/>
    </location>
</feature>
<evidence type="ECO:0008006" key="8">
    <source>
        <dbReference type="Google" id="ProtNLM"/>
    </source>
</evidence>
<proteinExistence type="predicted"/>
<sequence length="352" mass="39660">MRKNLSSLLKYVFFLGLGVFLVWWSLHQIPDNKWKEFIKSLSNAKYWLIIPVFIILALSHIFRSLRWKILMRPMGYAPSFINTFFAVMIGYLANLAVPRLGEVLKCTILAKYEKVPAEKLVGTIVAERAFDVISLGIVFFIAFIAQFEIVGEYALQIFDQLLKNKSGHFSSTKVLIAVGILLFVFIILKVWFKQFAHLSIVIMIKKILRGIWEGVTSIRNLKQKWTFIFYTIAIWSMYIAGTWVGLQATVGTAGLSFTDAITVLAFASIGMIITPGGIGAYAYFIAKVLEKSDIPFEIGYANGTLQWFAQFLIVVVIGAVCLTLLPWYNKKKVGSQESGVGSRELSVTSLYD</sequence>
<feature type="transmembrane region" description="Helical" evidence="6">
    <location>
        <begin position="46"/>
        <end position="62"/>
    </location>
</feature>